<dbReference type="Pfam" id="PF13302">
    <property type="entry name" value="Acetyltransf_3"/>
    <property type="match status" value="1"/>
</dbReference>
<keyword evidence="3" id="KW-1185">Reference proteome</keyword>
<proteinExistence type="predicted"/>
<dbReference type="Proteomes" id="UP000609346">
    <property type="component" value="Unassembled WGS sequence"/>
</dbReference>
<name>A0ABR8N5N5_9BACL</name>
<dbReference type="PANTHER" id="PTHR43441">
    <property type="entry name" value="RIBOSOMAL-PROTEIN-SERINE ACETYLTRANSFERASE"/>
    <property type="match status" value="1"/>
</dbReference>
<dbReference type="InterPro" id="IPR016181">
    <property type="entry name" value="Acyl_CoA_acyltransferase"/>
</dbReference>
<dbReference type="RefSeq" id="WP_191206462.1">
    <property type="nucleotide sequence ID" value="NZ_JACXZA010000008.1"/>
</dbReference>
<accession>A0ABR8N5N5</accession>
<protein>
    <submittedName>
        <fullName evidence="2">GNAT family N-acetyltransferase</fullName>
    </submittedName>
</protein>
<gene>
    <name evidence="2" type="ORF">H8B09_25580</name>
</gene>
<sequence length="187" mass="21715">MFNYRIDDSLILTLLETRDAEALYALIDRNRNYIGQWLKFPSMTLSVDDSKAFIERTRLRYAKDDGYWIGIWEGGELVGSIGYLYIDQDNRKTEIGYWLGQEYEGRGIITRAIQVLIQYAFSRLNMNKIEIGAASTNTRSRAIPERLGFQCEGEIRDYEFMNGQYLNRVIYGLLASEWDSRSGGTRD</sequence>
<reference evidence="2 3" key="1">
    <citation type="submission" date="2020-09" db="EMBL/GenBank/DDBJ databases">
        <title>Paenibacillus sp. strain PR3 16S rRNA gene Genome sequencing and assembly.</title>
        <authorList>
            <person name="Kim J."/>
        </authorList>
    </citation>
    <scope>NUCLEOTIDE SEQUENCE [LARGE SCALE GENOMIC DNA]</scope>
    <source>
        <strain evidence="2 3">PR3</strain>
    </source>
</reference>
<feature type="domain" description="N-acetyltransferase" evidence="1">
    <location>
        <begin position="10"/>
        <end position="171"/>
    </location>
</feature>
<dbReference type="PROSITE" id="PS51186">
    <property type="entry name" value="GNAT"/>
    <property type="match status" value="1"/>
</dbReference>
<evidence type="ECO:0000259" key="1">
    <source>
        <dbReference type="PROSITE" id="PS51186"/>
    </source>
</evidence>
<organism evidence="2 3">
    <name type="scientific">Paenibacillus terricola</name>
    <dbReference type="NCBI Taxonomy" id="2763503"/>
    <lineage>
        <taxon>Bacteria</taxon>
        <taxon>Bacillati</taxon>
        <taxon>Bacillota</taxon>
        <taxon>Bacilli</taxon>
        <taxon>Bacillales</taxon>
        <taxon>Paenibacillaceae</taxon>
        <taxon>Paenibacillus</taxon>
    </lineage>
</organism>
<dbReference type="InterPro" id="IPR051908">
    <property type="entry name" value="Ribosomal_N-acetyltransferase"/>
</dbReference>
<dbReference type="Gene3D" id="3.40.630.30">
    <property type="match status" value="1"/>
</dbReference>
<dbReference type="InterPro" id="IPR000182">
    <property type="entry name" value="GNAT_dom"/>
</dbReference>
<dbReference type="SUPFAM" id="SSF55729">
    <property type="entry name" value="Acyl-CoA N-acyltransferases (Nat)"/>
    <property type="match status" value="1"/>
</dbReference>
<dbReference type="EMBL" id="JACXZA010000008">
    <property type="protein sequence ID" value="MBD3922154.1"/>
    <property type="molecule type" value="Genomic_DNA"/>
</dbReference>
<comment type="caution">
    <text evidence="2">The sequence shown here is derived from an EMBL/GenBank/DDBJ whole genome shotgun (WGS) entry which is preliminary data.</text>
</comment>
<evidence type="ECO:0000313" key="2">
    <source>
        <dbReference type="EMBL" id="MBD3922154.1"/>
    </source>
</evidence>
<evidence type="ECO:0000313" key="3">
    <source>
        <dbReference type="Proteomes" id="UP000609346"/>
    </source>
</evidence>
<dbReference type="PANTHER" id="PTHR43441:SF12">
    <property type="entry name" value="RIBOSOMAL N-ACETYLTRANSFERASE YDAF-RELATED"/>
    <property type="match status" value="1"/>
</dbReference>